<dbReference type="AlphaFoldDB" id="A0A516KD61"/>
<keyword evidence="3" id="KW-1185">Reference proteome</keyword>
<dbReference type="RefSeq" id="WP_143892102.1">
    <property type="nucleotide sequence ID" value="NZ_CP041666.1"/>
</dbReference>
<dbReference type="PANTHER" id="PTHR43617:SF38">
    <property type="entry name" value="N-ACETYLTRANSFERASE DOMAIN-CONTAINING PROTEIN"/>
    <property type="match status" value="1"/>
</dbReference>
<feature type="domain" description="N-acetyltransferase" evidence="1">
    <location>
        <begin position="3"/>
        <end position="132"/>
    </location>
</feature>
<dbReference type="Gene3D" id="3.40.630.30">
    <property type="match status" value="1"/>
</dbReference>
<gene>
    <name evidence="2" type="ORF">FN924_03580</name>
</gene>
<sequence length="132" mass="15466">MNQIIRPFREKDFTRIVELIEAENWSNLVSKQAEYREALLQSNPVLVATVEDKIVGYIRAITDQHISLYICELLVDPAYRKYGIGKELMNQAHALFPTTRVELLATSTSQTYYEQQNYQPFYGFRRAPKEMK</sequence>
<dbReference type="EMBL" id="CP041666">
    <property type="protein sequence ID" value="QDP39352.1"/>
    <property type="molecule type" value="Genomic_DNA"/>
</dbReference>
<evidence type="ECO:0000313" key="2">
    <source>
        <dbReference type="EMBL" id="QDP39352.1"/>
    </source>
</evidence>
<reference evidence="2 3" key="1">
    <citation type="submission" date="2019-07" db="EMBL/GenBank/DDBJ databases">
        <authorList>
            <person name="Li J."/>
        </authorList>
    </citation>
    <scope>NUCLEOTIDE SEQUENCE [LARGE SCALE GENOMIC DNA]</scope>
    <source>
        <strain evidence="2 3">TKL69</strain>
    </source>
</reference>
<dbReference type="Pfam" id="PF13673">
    <property type="entry name" value="Acetyltransf_10"/>
    <property type="match status" value="1"/>
</dbReference>
<dbReference type="Proteomes" id="UP000315215">
    <property type="component" value="Chromosome"/>
</dbReference>
<dbReference type="InterPro" id="IPR050276">
    <property type="entry name" value="MshD_Acetyltransferase"/>
</dbReference>
<accession>A0A516KD61</accession>
<evidence type="ECO:0000259" key="1">
    <source>
        <dbReference type="PROSITE" id="PS51186"/>
    </source>
</evidence>
<dbReference type="GO" id="GO:0016747">
    <property type="term" value="F:acyltransferase activity, transferring groups other than amino-acyl groups"/>
    <property type="evidence" value="ECO:0007669"/>
    <property type="project" value="InterPro"/>
</dbReference>
<keyword evidence="2" id="KW-0808">Transferase</keyword>
<dbReference type="PANTHER" id="PTHR43617">
    <property type="entry name" value="L-AMINO ACID N-ACETYLTRANSFERASE"/>
    <property type="match status" value="1"/>
</dbReference>
<dbReference type="InterPro" id="IPR000182">
    <property type="entry name" value="GNAT_dom"/>
</dbReference>
<protein>
    <submittedName>
        <fullName evidence="2">GNAT family N-acetyltransferase</fullName>
    </submittedName>
</protein>
<dbReference type="CDD" id="cd04301">
    <property type="entry name" value="NAT_SF"/>
    <property type="match status" value="1"/>
</dbReference>
<dbReference type="PROSITE" id="PS51186">
    <property type="entry name" value="GNAT"/>
    <property type="match status" value="1"/>
</dbReference>
<organism evidence="2 3">
    <name type="scientific">Radiobacillus deserti</name>
    <dbReference type="NCBI Taxonomy" id="2594883"/>
    <lineage>
        <taxon>Bacteria</taxon>
        <taxon>Bacillati</taxon>
        <taxon>Bacillota</taxon>
        <taxon>Bacilli</taxon>
        <taxon>Bacillales</taxon>
        <taxon>Bacillaceae</taxon>
        <taxon>Radiobacillus</taxon>
    </lineage>
</organism>
<dbReference type="SUPFAM" id="SSF55729">
    <property type="entry name" value="Acyl-CoA N-acyltransferases (Nat)"/>
    <property type="match status" value="1"/>
</dbReference>
<evidence type="ECO:0000313" key="3">
    <source>
        <dbReference type="Proteomes" id="UP000315215"/>
    </source>
</evidence>
<dbReference type="KEGG" id="aqt:FN924_03580"/>
<proteinExistence type="predicted"/>
<dbReference type="OrthoDB" id="3216107at2"/>
<name>A0A516KD61_9BACI</name>
<dbReference type="InterPro" id="IPR016181">
    <property type="entry name" value="Acyl_CoA_acyltransferase"/>
</dbReference>